<sequence length="191" mass="21197">MTAIAFKLEPLVELTDDAFYQLCGANPDVKFERSAQGELVVMPPTGGFSGNRNSKLTARLETWADADGTGLAFDSSTMFKLPNGAYRSPDAAWILLSRWQTLTTQEQERFPPICPDFVVELRSASDSLRPLQDKMQEYLENGIQLGWLLDPQTRMVEIYIPDREKQIVPAPIQLSGESVLPGFTLSTAGIL</sequence>
<dbReference type="InterPro" id="IPR012296">
    <property type="entry name" value="Nuclease_put_TT1808"/>
</dbReference>
<dbReference type="Proteomes" id="UP000248857">
    <property type="component" value="Unassembled WGS sequence"/>
</dbReference>
<reference evidence="2 3" key="1">
    <citation type="journal article" date="2018" name="Sci. Rep.">
        <title>A novel species of the marine cyanobacterium Acaryochloris with a unique pigment content and lifestyle.</title>
        <authorList>
            <person name="Partensky F."/>
            <person name="Six C."/>
            <person name="Ratin M."/>
            <person name="Garczarek L."/>
            <person name="Vaulot D."/>
            <person name="Probert I."/>
            <person name="Calteau A."/>
            <person name="Gourvil P."/>
            <person name="Marie D."/>
            <person name="Grebert T."/>
            <person name="Bouchier C."/>
            <person name="Le Panse S."/>
            <person name="Gachenot M."/>
            <person name="Rodriguez F."/>
            <person name="Garrido J.L."/>
        </authorList>
    </citation>
    <scope>NUCLEOTIDE SEQUENCE [LARGE SCALE GENOMIC DNA]</scope>
    <source>
        <strain evidence="2 3">RCC1774</strain>
    </source>
</reference>
<dbReference type="Gene3D" id="3.90.1570.10">
    <property type="entry name" value="tt1808, chain A"/>
    <property type="match status" value="1"/>
</dbReference>
<dbReference type="EMBL" id="PQWO01000007">
    <property type="protein sequence ID" value="PZD73072.1"/>
    <property type="molecule type" value="Genomic_DNA"/>
</dbReference>
<name>A0A2W1JQA2_9CYAN</name>
<keyword evidence="3" id="KW-1185">Reference proteome</keyword>
<evidence type="ECO:0000259" key="1">
    <source>
        <dbReference type="Pfam" id="PF05685"/>
    </source>
</evidence>
<dbReference type="AlphaFoldDB" id="A0A2W1JQA2"/>
<dbReference type="InterPro" id="IPR011335">
    <property type="entry name" value="Restrct_endonuc-II-like"/>
</dbReference>
<organism evidence="2 3">
    <name type="scientific">Acaryochloris thomasi RCC1774</name>
    <dbReference type="NCBI Taxonomy" id="1764569"/>
    <lineage>
        <taxon>Bacteria</taxon>
        <taxon>Bacillati</taxon>
        <taxon>Cyanobacteriota</taxon>
        <taxon>Cyanophyceae</taxon>
        <taxon>Acaryochloridales</taxon>
        <taxon>Acaryochloridaceae</taxon>
        <taxon>Acaryochloris</taxon>
        <taxon>Acaryochloris thomasi</taxon>
    </lineage>
</organism>
<gene>
    <name evidence="2" type="ORF">C1752_02863</name>
</gene>
<dbReference type="OrthoDB" id="454453at2"/>
<comment type="caution">
    <text evidence="2">The sequence shown here is derived from an EMBL/GenBank/DDBJ whole genome shotgun (WGS) entry which is preliminary data.</text>
</comment>
<accession>A0A2W1JQA2</accession>
<dbReference type="SUPFAM" id="SSF52980">
    <property type="entry name" value="Restriction endonuclease-like"/>
    <property type="match status" value="1"/>
</dbReference>
<feature type="domain" description="Putative restriction endonuclease" evidence="1">
    <location>
        <begin position="17"/>
        <end position="187"/>
    </location>
</feature>
<protein>
    <recommendedName>
        <fullName evidence="1">Putative restriction endonuclease domain-containing protein</fullName>
    </recommendedName>
</protein>
<dbReference type="RefSeq" id="WP_110986557.1">
    <property type="nucleotide sequence ID" value="NZ_CAWNWM010000007.1"/>
</dbReference>
<dbReference type="InterPro" id="IPR008538">
    <property type="entry name" value="Uma2"/>
</dbReference>
<evidence type="ECO:0000313" key="3">
    <source>
        <dbReference type="Proteomes" id="UP000248857"/>
    </source>
</evidence>
<dbReference type="Pfam" id="PF05685">
    <property type="entry name" value="Uma2"/>
    <property type="match status" value="1"/>
</dbReference>
<dbReference type="CDD" id="cd06260">
    <property type="entry name" value="DUF820-like"/>
    <property type="match status" value="1"/>
</dbReference>
<evidence type="ECO:0000313" key="2">
    <source>
        <dbReference type="EMBL" id="PZD73072.1"/>
    </source>
</evidence>
<dbReference type="PANTHER" id="PTHR34107">
    <property type="entry name" value="SLL0198 PROTEIN-RELATED"/>
    <property type="match status" value="1"/>
</dbReference>
<proteinExistence type="predicted"/>
<dbReference type="PANTHER" id="PTHR34107:SF1">
    <property type="entry name" value="SLL0198 PROTEIN"/>
    <property type="match status" value="1"/>
</dbReference>